<comment type="similarity">
    <text evidence="1">Belongs to the short-chain dehydrogenases/reductases (SDR) family.</text>
</comment>
<dbReference type="InterPro" id="IPR002347">
    <property type="entry name" value="SDR_fam"/>
</dbReference>
<protein>
    <submittedName>
        <fullName evidence="2">SDR family oxidoreductase</fullName>
    </submittedName>
</protein>
<dbReference type="PRINTS" id="PR00081">
    <property type="entry name" value="GDHRDH"/>
</dbReference>
<sequence>MSRFTDRVAIVTGAAQGIGEAYAKALAAEGATVVVAATVAEFGTINHLVNNAAIYGEMKLDLLLTVPWDYYKKFMGVNLDGALNLTRAVWQPMVAAGGGSIVNQSSTAAWLYSGFYGLAKVGINGLTQQLATELGGSNIRINAIAPGPIDTEATQTVTPGSIVKDMVKRIPIKRMGTPDDLVGACLYLLSDDAAWVTGQILAVDGGQIIR</sequence>
<evidence type="ECO:0000313" key="2">
    <source>
        <dbReference type="EMBL" id="QXQ12470.1"/>
    </source>
</evidence>
<dbReference type="PANTHER" id="PTHR42760">
    <property type="entry name" value="SHORT-CHAIN DEHYDROGENASES/REDUCTASES FAMILY MEMBER"/>
    <property type="match status" value="1"/>
</dbReference>
<dbReference type="InterPro" id="IPR036291">
    <property type="entry name" value="NAD(P)-bd_dom_sf"/>
</dbReference>
<dbReference type="SUPFAM" id="SSF51735">
    <property type="entry name" value="NAD(P)-binding Rossmann-fold domains"/>
    <property type="match status" value="1"/>
</dbReference>
<evidence type="ECO:0000313" key="3">
    <source>
        <dbReference type="Proteomes" id="UP000887023"/>
    </source>
</evidence>
<gene>
    <name evidence="2" type="ORF">KV203_10750</name>
</gene>
<dbReference type="PANTHER" id="PTHR42760:SF40">
    <property type="entry name" value="3-OXOACYL-[ACYL-CARRIER-PROTEIN] REDUCTASE, CHLOROPLASTIC"/>
    <property type="match status" value="1"/>
</dbReference>
<dbReference type="PRINTS" id="PR00080">
    <property type="entry name" value="SDRFAMILY"/>
</dbReference>
<dbReference type="Pfam" id="PF13561">
    <property type="entry name" value="adh_short_C2"/>
    <property type="match status" value="1"/>
</dbReference>
<keyword evidence="3" id="KW-1185">Reference proteome</keyword>
<proteinExistence type="inferred from homology"/>
<dbReference type="RefSeq" id="WP_066473842.1">
    <property type="nucleotide sequence ID" value="NZ_CBCRUZ010000018.1"/>
</dbReference>
<dbReference type="Gene3D" id="3.40.50.720">
    <property type="entry name" value="NAD(P)-binding Rossmann-like Domain"/>
    <property type="match status" value="2"/>
</dbReference>
<accession>A0ABX8S7C2</accession>
<dbReference type="EMBL" id="CP079105">
    <property type="protein sequence ID" value="QXQ12470.1"/>
    <property type="molecule type" value="Genomic_DNA"/>
</dbReference>
<evidence type="ECO:0000256" key="1">
    <source>
        <dbReference type="ARBA" id="ARBA00006484"/>
    </source>
</evidence>
<dbReference type="NCBIfam" id="NF005853">
    <property type="entry name" value="PRK07774.1"/>
    <property type="match status" value="1"/>
</dbReference>
<reference evidence="2" key="1">
    <citation type="submission" date="2021-07" db="EMBL/GenBank/DDBJ databases">
        <title>Candidatus Kaistella beijingensis sp. nov. isolated from a municipal wastewater treatment plant is involved in sludge foaming.</title>
        <authorList>
            <person name="Song Y."/>
            <person name="Liu S.-J."/>
        </authorList>
    </citation>
    <scope>NUCLEOTIDE SEQUENCE</scope>
    <source>
        <strain evidence="2">DSM 43998</strain>
    </source>
</reference>
<name>A0ABX8S7C2_9ACTN</name>
<dbReference type="Proteomes" id="UP000887023">
    <property type="component" value="Chromosome"/>
</dbReference>
<dbReference type="CDD" id="cd05233">
    <property type="entry name" value="SDR_c"/>
    <property type="match status" value="1"/>
</dbReference>
<organism evidence="2 3">
    <name type="scientific">Skermania pinensis</name>
    <dbReference type="NCBI Taxonomy" id="39122"/>
    <lineage>
        <taxon>Bacteria</taxon>
        <taxon>Bacillati</taxon>
        <taxon>Actinomycetota</taxon>
        <taxon>Actinomycetes</taxon>
        <taxon>Mycobacteriales</taxon>
        <taxon>Gordoniaceae</taxon>
        <taxon>Skermania</taxon>
    </lineage>
</organism>